<dbReference type="RefSeq" id="WP_226651558.1">
    <property type="nucleotide sequence ID" value="NZ_BNDW01000017.1"/>
</dbReference>
<sequence length="105" mass="11931">MSTTFESGAPDHVTFELIQFHPLLHDDYILTERPEGYERAPVGQDIVIHDGPTGDKALCATPGCWHSTVGKQPEGWRCWECERVEKRRARVHRRWGQTASGSSAW</sequence>
<reference evidence="1" key="1">
    <citation type="submission" date="2024-05" db="EMBL/GenBank/DDBJ databases">
        <title>Whole genome shotgun sequence of Streptomyces hydrogenans NBRC 13475.</title>
        <authorList>
            <person name="Komaki H."/>
            <person name="Tamura T."/>
        </authorList>
    </citation>
    <scope>NUCLEOTIDE SEQUENCE</scope>
    <source>
        <strain evidence="1">NBRC 13475</strain>
    </source>
</reference>
<keyword evidence="2" id="KW-1185">Reference proteome</keyword>
<comment type="caution">
    <text evidence="1">The sequence shown here is derived from an EMBL/GenBank/DDBJ whole genome shotgun (WGS) entry which is preliminary data.</text>
</comment>
<evidence type="ECO:0000313" key="2">
    <source>
        <dbReference type="Proteomes" id="UP001052739"/>
    </source>
</evidence>
<accession>A0ABQ3P684</accession>
<organism evidence="1 2">
    <name type="scientific">Streptomyces hydrogenans</name>
    <dbReference type="NCBI Taxonomy" id="1873719"/>
    <lineage>
        <taxon>Bacteria</taxon>
        <taxon>Bacillati</taxon>
        <taxon>Actinomycetota</taxon>
        <taxon>Actinomycetes</taxon>
        <taxon>Kitasatosporales</taxon>
        <taxon>Streptomycetaceae</taxon>
        <taxon>Streptomyces</taxon>
    </lineage>
</organism>
<protein>
    <submittedName>
        <fullName evidence="1">Uncharacterized protein</fullName>
    </submittedName>
</protein>
<name>A0ABQ3P684_9ACTN</name>
<proteinExistence type="predicted"/>
<evidence type="ECO:0000313" key="1">
    <source>
        <dbReference type="EMBL" id="GHI20507.1"/>
    </source>
</evidence>
<dbReference type="Proteomes" id="UP001052739">
    <property type="component" value="Unassembled WGS sequence"/>
</dbReference>
<gene>
    <name evidence="1" type="ORF">Shyd_18780</name>
</gene>
<dbReference type="EMBL" id="BNDW01000017">
    <property type="protein sequence ID" value="GHI20507.1"/>
    <property type="molecule type" value="Genomic_DNA"/>
</dbReference>